<name>A0A812L7C4_9DINO</name>
<keyword evidence="2" id="KW-1185">Reference proteome</keyword>
<dbReference type="Pfam" id="PF00702">
    <property type="entry name" value="Hydrolase"/>
    <property type="match status" value="1"/>
</dbReference>
<dbReference type="InterPro" id="IPR014729">
    <property type="entry name" value="Rossmann-like_a/b/a_fold"/>
</dbReference>
<evidence type="ECO:0008006" key="3">
    <source>
        <dbReference type="Google" id="ProtNLM"/>
    </source>
</evidence>
<evidence type="ECO:0000313" key="2">
    <source>
        <dbReference type="Proteomes" id="UP000601435"/>
    </source>
</evidence>
<dbReference type="SUPFAM" id="SSF56784">
    <property type="entry name" value="HAD-like"/>
    <property type="match status" value="1"/>
</dbReference>
<accession>A0A812L7C4</accession>
<dbReference type="AlphaFoldDB" id="A0A812L7C4"/>
<reference evidence="1" key="1">
    <citation type="submission" date="2021-02" db="EMBL/GenBank/DDBJ databases">
        <authorList>
            <person name="Dougan E. K."/>
            <person name="Rhodes N."/>
            <person name="Thang M."/>
            <person name="Chan C."/>
        </authorList>
    </citation>
    <scope>NUCLEOTIDE SEQUENCE</scope>
</reference>
<dbReference type="EMBL" id="CAJNJA010009003">
    <property type="protein sequence ID" value="CAE7242252.1"/>
    <property type="molecule type" value="Genomic_DNA"/>
</dbReference>
<dbReference type="InterPro" id="IPR023214">
    <property type="entry name" value="HAD_sf"/>
</dbReference>
<dbReference type="Proteomes" id="UP000601435">
    <property type="component" value="Unassembled WGS sequence"/>
</dbReference>
<organism evidence="1 2">
    <name type="scientific">Symbiodinium necroappetens</name>
    <dbReference type="NCBI Taxonomy" id="1628268"/>
    <lineage>
        <taxon>Eukaryota</taxon>
        <taxon>Sar</taxon>
        <taxon>Alveolata</taxon>
        <taxon>Dinophyceae</taxon>
        <taxon>Suessiales</taxon>
        <taxon>Symbiodiniaceae</taxon>
        <taxon>Symbiodinium</taxon>
    </lineage>
</organism>
<comment type="caution">
    <text evidence="1">The sequence shown here is derived from an EMBL/GenBank/DDBJ whole genome shotgun (WGS) entry which is preliminary data.</text>
</comment>
<dbReference type="Gene3D" id="3.40.50.1000">
    <property type="entry name" value="HAD superfamily/HAD-like"/>
    <property type="match status" value="1"/>
</dbReference>
<sequence length="339" mass="37071">MAAELLRVRHTSSFLVCAAAAKLHPAKKRAGDLLPLVGFKDEGAESPGKSTRTGILVHGCHLSADGWEHIVWGQPPHELGRLPHAVLLAWEEQASVVVLGTGASEKDGLKESEYTLRYLWEHWAQLSEFEPLQQVPLTEARGLLEAILVLDVATQNTDQEVREGLRVMTEKSCHHAVLVSSPTHLPRCLACACKVVEGEPDLFHGPIYASPSDTCYEGAQASDVVVVDPLKFHDLVRRSYKVPKEKKADFLKRSVVKSAPAVLQELKRRGYKLAILSNAATPQYTHVLQHEGLREILDPALCCFSFQLGIVKPDPRIFAHICTAAGVPPSAALMVGDSV</sequence>
<dbReference type="CDD" id="cd06259">
    <property type="entry name" value="YdcF-like"/>
    <property type="match status" value="1"/>
</dbReference>
<proteinExistence type="predicted"/>
<protein>
    <recommendedName>
        <fullName evidence="3">DUF218 domain-containing protein</fullName>
    </recommendedName>
</protein>
<feature type="non-terminal residue" evidence="1">
    <location>
        <position position="1"/>
    </location>
</feature>
<dbReference type="OrthoDB" id="444127at2759"/>
<dbReference type="InterPro" id="IPR036412">
    <property type="entry name" value="HAD-like_sf"/>
</dbReference>
<dbReference type="InterPro" id="IPR003848">
    <property type="entry name" value="DUF218"/>
</dbReference>
<gene>
    <name evidence="1" type="ORF">SNEC2469_LOCUS4477</name>
</gene>
<evidence type="ECO:0000313" key="1">
    <source>
        <dbReference type="EMBL" id="CAE7242252.1"/>
    </source>
</evidence>
<dbReference type="Gene3D" id="3.40.50.620">
    <property type="entry name" value="HUPs"/>
    <property type="match status" value="1"/>
</dbReference>